<dbReference type="AlphaFoldDB" id="A0AAV4Q2H8"/>
<name>A0AAV4Q2H8_9ARAC</name>
<sequence length="124" mass="14056">METKSRGYILGKEPVKDTCWFINEVKKKEKVLSCWLRYSVLAVDRYALGRLINLRGTSLRGDITTFCAVLSIPRCSHGRRLQGVQALANGFVLAAQPLTHCFKKKKKKNGGDMYGTRIFGDIFR</sequence>
<dbReference type="EMBL" id="BPLQ01003829">
    <property type="protein sequence ID" value="GIY03615.1"/>
    <property type="molecule type" value="Genomic_DNA"/>
</dbReference>
<evidence type="ECO:0000313" key="1">
    <source>
        <dbReference type="EMBL" id="GIY03615.1"/>
    </source>
</evidence>
<dbReference type="Proteomes" id="UP001054837">
    <property type="component" value="Unassembled WGS sequence"/>
</dbReference>
<keyword evidence="2" id="KW-1185">Reference proteome</keyword>
<protein>
    <submittedName>
        <fullName evidence="1">Uncharacterized protein</fullName>
    </submittedName>
</protein>
<gene>
    <name evidence="1" type="ORF">CDAR_482611</name>
</gene>
<organism evidence="1 2">
    <name type="scientific">Caerostris darwini</name>
    <dbReference type="NCBI Taxonomy" id="1538125"/>
    <lineage>
        <taxon>Eukaryota</taxon>
        <taxon>Metazoa</taxon>
        <taxon>Ecdysozoa</taxon>
        <taxon>Arthropoda</taxon>
        <taxon>Chelicerata</taxon>
        <taxon>Arachnida</taxon>
        <taxon>Araneae</taxon>
        <taxon>Araneomorphae</taxon>
        <taxon>Entelegynae</taxon>
        <taxon>Araneoidea</taxon>
        <taxon>Araneidae</taxon>
        <taxon>Caerostris</taxon>
    </lineage>
</organism>
<accession>A0AAV4Q2H8</accession>
<reference evidence="1 2" key="1">
    <citation type="submission" date="2021-06" db="EMBL/GenBank/DDBJ databases">
        <title>Caerostris darwini draft genome.</title>
        <authorList>
            <person name="Kono N."/>
            <person name="Arakawa K."/>
        </authorList>
    </citation>
    <scope>NUCLEOTIDE SEQUENCE [LARGE SCALE GENOMIC DNA]</scope>
</reference>
<comment type="caution">
    <text evidence="1">The sequence shown here is derived from an EMBL/GenBank/DDBJ whole genome shotgun (WGS) entry which is preliminary data.</text>
</comment>
<proteinExistence type="predicted"/>
<evidence type="ECO:0000313" key="2">
    <source>
        <dbReference type="Proteomes" id="UP001054837"/>
    </source>
</evidence>